<dbReference type="Proteomes" id="UP001139311">
    <property type="component" value="Unassembled WGS sequence"/>
</dbReference>
<organism evidence="10 11">
    <name type="scientific">Roseicella aerolata</name>
    <dbReference type="NCBI Taxonomy" id="2883479"/>
    <lineage>
        <taxon>Bacteria</taxon>
        <taxon>Pseudomonadati</taxon>
        <taxon>Pseudomonadota</taxon>
        <taxon>Alphaproteobacteria</taxon>
        <taxon>Acetobacterales</taxon>
        <taxon>Roseomonadaceae</taxon>
        <taxon>Roseicella</taxon>
    </lineage>
</organism>
<dbReference type="GO" id="GO:0000271">
    <property type="term" value="P:polysaccharide biosynthetic process"/>
    <property type="evidence" value="ECO:0007669"/>
    <property type="project" value="UniProtKB-KW"/>
</dbReference>
<evidence type="ECO:0000313" key="11">
    <source>
        <dbReference type="Proteomes" id="UP001139311"/>
    </source>
</evidence>
<evidence type="ECO:0000256" key="8">
    <source>
        <dbReference type="SAM" id="Phobius"/>
    </source>
</evidence>
<keyword evidence="4 8" id="KW-0812">Transmembrane</keyword>
<sequence length="479" mass="51444">MSEQAATRMDAALRQLLQSPTPSRNEATRWSNTGFRLALGLAQALQVGAVGAATMAALVQPSQIAPVAALGLVGIGALVAVLLQHEAGVDPLERNGRAGRAAAATLAAVVLVGAWLLVALPGDGSQRLPILVWSLAWGGLAAGAAAATQLAAARLAQRLDLGRGVLLVGPRDWIERTRRRLSAGPGHAWRLAAAVDDRDRTALAQATDPTAARRVDVVLVSVDTARDPARLQDLLDYLADQRVRMCVAFDLPPRCVRPQGEGVIAGIPVVELVAPCQSGWPGMAKRGLDIVVSLVALVLVAAVLALAAVAIAIESPGPVLFRQWRFGAGSRPFLMLKLRTMRPADGDPTGATRTTRRDPRVTRLGRILRRASIDELPQLINVLRGEMSLVGPRPHPLHMRVGDDYFFEAVERYRARHAVRPGLTGWAQLNGSRGEVDTLEKARRRVELDLWYIENWSLALDLRILVRTALGGFLSLRAD</sequence>
<keyword evidence="11" id="KW-1185">Reference proteome</keyword>
<dbReference type="GO" id="GO:0016020">
    <property type="term" value="C:membrane"/>
    <property type="evidence" value="ECO:0007669"/>
    <property type="project" value="UniProtKB-SubCell"/>
</dbReference>
<evidence type="ECO:0000256" key="1">
    <source>
        <dbReference type="ARBA" id="ARBA00004141"/>
    </source>
</evidence>
<evidence type="ECO:0000256" key="5">
    <source>
        <dbReference type="ARBA" id="ARBA00022989"/>
    </source>
</evidence>
<keyword evidence="6 8" id="KW-0472">Membrane</keyword>
<gene>
    <name evidence="10" type="ORF">LHA35_25670</name>
</gene>
<dbReference type="EMBL" id="JAJAQI010000066">
    <property type="protein sequence ID" value="MCB4825118.1"/>
    <property type="molecule type" value="Genomic_DNA"/>
</dbReference>
<name>A0A9X1IKK9_9PROT</name>
<proteinExistence type="inferred from homology"/>
<evidence type="ECO:0000256" key="4">
    <source>
        <dbReference type="ARBA" id="ARBA00022692"/>
    </source>
</evidence>
<evidence type="ECO:0000313" key="10">
    <source>
        <dbReference type="EMBL" id="MCB4825118.1"/>
    </source>
</evidence>
<evidence type="ECO:0000256" key="3">
    <source>
        <dbReference type="ARBA" id="ARBA00022679"/>
    </source>
</evidence>
<feature type="transmembrane region" description="Helical" evidence="8">
    <location>
        <begin position="290"/>
        <end position="313"/>
    </location>
</feature>
<dbReference type="InterPro" id="IPR017475">
    <property type="entry name" value="EPS_sugar_tfrase"/>
</dbReference>
<comment type="similarity">
    <text evidence="2">Belongs to the bacterial sugar transferase family.</text>
</comment>
<dbReference type="Pfam" id="PF02397">
    <property type="entry name" value="Bac_transf"/>
    <property type="match status" value="1"/>
</dbReference>
<dbReference type="PANTHER" id="PTHR30576:SF0">
    <property type="entry name" value="UNDECAPRENYL-PHOSPHATE N-ACETYLGALACTOSAMINYL 1-PHOSPHATE TRANSFERASE-RELATED"/>
    <property type="match status" value="1"/>
</dbReference>
<evidence type="ECO:0000259" key="9">
    <source>
        <dbReference type="Pfam" id="PF02397"/>
    </source>
</evidence>
<keyword evidence="3" id="KW-0808">Transferase</keyword>
<comment type="subcellular location">
    <subcellularLocation>
        <location evidence="1">Membrane</location>
        <topology evidence="1">Multi-pass membrane protein</topology>
    </subcellularLocation>
</comment>
<keyword evidence="7" id="KW-0270">Exopolysaccharide synthesis</keyword>
<dbReference type="PANTHER" id="PTHR30576">
    <property type="entry name" value="COLANIC BIOSYNTHESIS UDP-GLUCOSE LIPID CARRIER TRANSFERASE"/>
    <property type="match status" value="1"/>
</dbReference>
<protein>
    <submittedName>
        <fullName evidence="10">Exopolysaccharide biosynthesis polyprenyl glycosylphosphotransferase</fullName>
    </submittedName>
</protein>
<feature type="transmembrane region" description="Helical" evidence="8">
    <location>
        <begin position="130"/>
        <end position="153"/>
    </location>
</feature>
<dbReference type="GO" id="GO:0016780">
    <property type="term" value="F:phosphotransferase activity, for other substituted phosphate groups"/>
    <property type="evidence" value="ECO:0007669"/>
    <property type="project" value="TreeGrafter"/>
</dbReference>
<evidence type="ECO:0000256" key="7">
    <source>
        <dbReference type="ARBA" id="ARBA00023169"/>
    </source>
</evidence>
<feature type="domain" description="Bacterial sugar transferase" evidence="9">
    <location>
        <begin position="285"/>
        <end position="469"/>
    </location>
</feature>
<feature type="transmembrane region" description="Helical" evidence="8">
    <location>
        <begin position="64"/>
        <end position="85"/>
    </location>
</feature>
<dbReference type="NCBIfam" id="TIGR03025">
    <property type="entry name" value="EPS_sugtrans"/>
    <property type="match status" value="1"/>
</dbReference>
<accession>A0A9X1IKK9</accession>
<dbReference type="AlphaFoldDB" id="A0A9X1IKK9"/>
<evidence type="ECO:0000256" key="6">
    <source>
        <dbReference type="ARBA" id="ARBA00023136"/>
    </source>
</evidence>
<reference evidence="10" key="1">
    <citation type="submission" date="2021-10" db="EMBL/GenBank/DDBJ databases">
        <title>Roseicella aerolatum sp. nov., isolated from aerosols of e-waste dismantling site.</title>
        <authorList>
            <person name="Qin T."/>
        </authorList>
    </citation>
    <scope>NUCLEOTIDE SEQUENCE</scope>
    <source>
        <strain evidence="10">GB24</strain>
    </source>
</reference>
<dbReference type="RefSeq" id="WP_226613817.1">
    <property type="nucleotide sequence ID" value="NZ_JAJAQI010000066.1"/>
</dbReference>
<dbReference type="InterPro" id="IPR003362">
    <property type="entry name" value="Bact_transf"/>
</dbReference>
<feature type="transmembrane region" description="Helical" evidence="8">
    <location>
        <begin position="97"/>
        <end position="118"/>
    </location>
</feature>
<comment type="caution">
    <text evidence="10">The sequence shown here is derived from an EMBL/GenBank/DDBJ whole genome shotgun (WGS) entry which is preliminary data.</text>
</comment>
<evidence type="ECO:0000256" key="2">
    <source>
        <dbReference type="ARBA" id="ARBA00006464"/>
    </source>
</evidence>
<feature type="transmembrane region" description="Helical" evidence="8">
    <location>
        <begin position="37"/>
        <end position="58"/>
    </location>
</feature>
<keyword evidence="5 8" id="KW-1133">Transmembrane helix</keyword>